<feature type="domain" description="Phospholipase/carboxylesterase/thioesterase" evidence="3">
    <location>
        <begin position="15"/>
        <end position="221"/>
    </location>
</feature>
<dbReference type="Gene3D" id="3.40.50.1820">
    <property type="entry name" value="alpha/beta hydrolase"/>
    <property type="match status" value="1"/>
</dbReference>
<dbReference type="Pfam" id="PF02230">
    <property type="entry name" value="Abhydrolase_2"/>
    <property type="match status" value="1"/>
</dbReference>
<dbReference type="Proteomes" id="UP000092607">
    <property type="component" value="Unassembled WGS sequence"/>
</dbReference>
<evidence type="ECO:0000259" key="3">
    <source>
        <dbReference type="Pfam" id="PF02230"/>
    </source>
</evidence>
<dbReference type="AlphaFoldDB" id="A0A1B8PVY3"/>
<evidence type="ECO:0000313" key="7">
    <source>
        <dbReference type="Proteomes" id="UP000092607"/>
    </source>
</evidence>
<dbReference type="Proteomes" id="UP000254107">
    <property type="component" value="Unassembled WGS sequence"/>
</dbReference>
<gene>
    <name evidence="6" type="primary">estB</name>
    <name evidence="4" type="ORF">A9309_00795</name>
    <name evidence="5" type="ORF">B5J94_00880</name>
    <name evidence="6" type="ORF">NCTC7911_00891</name>
</gene>
<dbReference type="OrthoDB" id="9801763at2"/>
<dbReference type="Proteomes" id="UP000191025">
    <property type="component" value="Unassembled WGS sequence"/>
</dbReference>
<reference evidence="4 7" key="1">
    <citation type="submission" date="2016-06" db="EMBL/GenBank/DDBJ databases">
        <title>Draft genome of Moraxella lacunata CCUG 57757A.</title>
        <authorList>
            <person name="Salva-Serra F."/>
            <person name="Engstrom-Jakobsson H."/>
            <person name="Thorell K."/>
            <person name="Gonzales-Siles L."/>
            <person name="Karlsson R."/>
            <person name="Boulund F."/>
            <person name="Engstrand L."/>
            <person name="Kristiansson E."/>
            <person name="Moore E."/>
        </authorList>
    </citation>
    <scope>NUCLEOTIDE SEQUENCE [LARGE SCALE GENOMIC DNA]</scope>
    <source>
        <strain evidence="4 7">CCUG 57757A</strain>
    </source>
</reference>
<evidence type="ECO:0000313" key="4">
    <source>
        <dbReference type="EMBL" id="OBX59970.1"/>
    </source>
</evidence>
<sequence>MVSLLPFETVIHNPKDKPIEHAVIWLHGLGANGHDFVPVVPELGLSDELGVRFIFPHAPSIPVTVNGGYVMPAWYDILEMSLDRKVDTAQIKASSERINDLIDEQVRLGIPSQNIIIAGFSQGGAVAYHNALTNSRPLAGLLALSTYLATEQEIGELDINASLPVKIDHGDYDDVVPSVLGVKASEKLTALGLSPEFKRYGMAHQVCMEQIKDIGKWMNKVLTSLST</sequence>
<dbReference type="EMBL" id="LZMS01000094">
    <property type="protein sequence ID" value="OBX59970.1"/>
    <property type="molecule type" value="Genomic_DNA"/>
</dbReference>
<evidence type="ECO:0000313" key="5">
    <source>
        <dbReference type="EMBL" id="OPH39363.1"/>
    </source>
</evidence>
<name>A0A1B8PVY3_MORLA</name>
<evidence type="ECO:0000313" key="8">
    <source>
        <dbReference type="Proteomes" id="UP000191025"/>
    </source>
</evidence>
<reference evidence="8" key="2">
    <citation type="submission" date="2017-03" db="EMBL/GenBank/DDBJ databases">
        <title>Draft genome sequence of Moraxella equi CCUG 4950T type strain.</title>
        <authorList>
            <person name="Salva-Serra F."/>
            <person name="Engstrom-Jakobsson H."/>
            <person name="Thorell K."/>
            <person name="Jaen-Luchoro D."/>
            <person name="Gonzales-Siles L."/>
            <person name="Karlsson R."/>
            <person name="Yazdan S."/>
            <person name="Boulund F."/>
            <person name="Johnning A."/>
            <person name="Engstrand L."/>
            <person name="Kristiansson E."/>
            <person name="Moore E."/>
        </authorList>
    </citation>
    <scope>NUCLEOTIDE SEQUENCE [LARGE SCALE GENOMIC DNA]</scope>
    <source>
        <strain evidence="8">CCUG 4441</strain>
    </source>
</reference>
<dbReference type="RefSeq" id="WP_062498034.1">
    <property type="nucleotide sequence ID" value="NZ_JARDJM010000033.1"/>
</dbReference>
<keyword evidence="2 6" id="KW-0378">Hydrolase</keyword>
<dbReference type="PANTHER" id="PTHR10655">
    <property type="entry name" value="LYSOPHOSPHOLIPASE-RELATED"/>
    <property type="match status" value="1"/>
</dbReference>
<protein>
    <submittedName>
        <fullName evidence="4 6">Carboxylesterase</fullName>
        <ecNumber evidence="6">3.1.1.1</ecNumber>
    </submittedName>
</protein>
<dbReference type="EMBL" id="UGQC01000001">
    <property type="protein sequence ID" value="STY99515.1"/>
    <property type="molecule type" value="Genomic_DNA"/>
</dbReference>
<evidence type="ECO:0000313" key="6">
    <source>
        <dbReference type="EMBL" id="STY99515.1"/>
    </source>
</evidence>
<evidence type="ECO:0000256" key="2">
    <source>
        <dbReference type="ARBA" id="ARBA00022801"/>
    </source>
</evidence>
<keyword evidence="9" id="KW-1185">Reference proteome</keyword>
<reference evidence="6 9" key="4">
    <citation type="submission" date="2018-06" db="EMBL/GenBank/DDBJ databases">
        <authorList>
            <consortium name="Pathogen Informatics"/>
            <person name="Doyle S."/>
        </authorList>
    </citation>
    <scope>NUCLEOTIDE SEQUENCE [LARGE SCALE GENOMIC DNA]</scope>
    <source>
        <strain evidence="6 9">NCTC7911</strain>
    </source>
</reference>
<accession>A0A1B8PVY3</accession>
<dbReference type="GeneID" id="302269528"/>
<dbReference type="SUPFAM" id="SSF53474">
    <property type="entry name" value="alpha/beta-Hydrolases"/>
    <property type="match status" value="1"/>
</dbReference>
<evidence type="ECO:0000313" key="9">
    <source>
        <dbReference type="Proteomes" id="UP000254107"/>
    </source>
</evidence>
<dbReference type="PANTHER" id="PTHR10655:SF17">
    <property type="entry name" value="LYSOPHOSPHOLIPASE-LIKE PROTEIN 1"/>
    <property type="match status" value="1"/>
</dbReference>
<evidence type="ECO:0000256" key="1">
    <source>
        <dbReference type="ARBA" id="ARBA00006499"/>
    </source>
</evidence>
<comment type="similarity">
    <text evidence="1">Belongs to the AB hydrolase superfamily. AB hydrolase 2 family.</text>
</comment>
<proteinExistence type="inferred from homology"/>
<reference evidence="5" key="3">
    <citation type="submission" date="2017-03" db="EMBL/GenBank/DDBJ databases">
        <authorList>
            <person name="Afonso C.L."/>
            <person name="Miller P.J."/>
            <person name="Scott M.A."/>
            <person name="Spackman E."/>
            <person name="Goraichik I."/>
            <person name="Dimitrov K.M."/>
            <person name="Suarez D.L."/>
            <person name="Swayne D.E."/>
        </authorList>
    </citation>
    <scope>NUCLEOTIDE SEQUENCE</scope>
    <source>
        <strain evidence="5">CCUG 4441</strain>
    </source>
</reference>
<dbReference type="EMBL" id="MXAN01000004">
    <property type="protein sequence ID" value="OPH39363.1"/>
    <property type="molecule type" value="Genomic_DNA"/>
</dbReference>
<organism evidence="4 7">
    <name type="scientific">Moraxella lacunata</name>
    <dbReference type="NCBI Taxonomy" id="477"/>
    <lineage>
        <taxon>Bacteria</taxon>
        <taxon>Pseudomonadati</taxon>
        <taxon>Pseudomonadota</taxon>
        <taxon>Gammaproteobacteria</taxon>
        <taxon>Moraxellales</taxon>
        <taxon>Moraxellaceae</taxon>
        <taxon>Moraxella</taxon>
    </lineage>
</organism>
<dbReference type="GO" id="GO:0106435">
    <property type="term" value="F:carboxylesterase activity"/>
    <property type="evidence" value="ECO:0007669"/>
    <property type="project" value="UniProtKB-EC"/>
</dbReference>
<dbReference type="InterPro" id="IPR003140">
    <property type="entry name" value="PLipase/COase/thioEstase"/>
</dbReference>
<dbReference type="InterPro" id="IPR029058">
    <property type="entry name" value="AB_hydrolase_fold"/>
</dbReference>
<dbReference type="InterPro" id="IPR050565">
    <property type="entry name" value="LYPA1-2/EST-like"/>
</dbReference>
<dbReference type="EC" id="3.1.1.1" evidence="6"/>